<evidence type="ECO:0000256" key="4">
    <source>
        <dbReference type="ARBA" id="ARBA00022723"/>
    </source>
</evidence>
<evidence type="ECO:0000256" key="7">
    <source>
        <dbReference type="ARBA" id="ARBA00022842"/>
    </source>
</evidence>
<feature type="binding site" evidence="8">
    <location>
        <position position="191"/>
    </location>
    <ligand>
        <name>ATP</name>
        <dbReference type="ChEBI" id="CHEBI:30616"/>
    </ligand>
</feature>
<feature type="binding site" evidence="8">
    <location>
        <position position="184"/>
    </location>
    <ligand>
        <name>ATP</name>
        <dbReference type="ChEBI" id="CHEBI:30616"/>
    </ligand>
</feature>
<dbReference type="InterPro" id="IPR003846">
    <property type="entry name" value="SelO"/>
</dbReference>
<dbReference type="PANTHER" id="PTHR32057">
    <property type="entry name" value="PROTEIN ADENYLYLTRANSFERASE SELO, MITOCHONDRIAL"/>
    <property type="match status" value="1"/>
</dbReference>
<dbReference type="Proteomes" id="UP000535406">
    <property type="component" value="Unassembled WGS sequence"/>
</dbReference>
<feature type="binding site" evidence="8">
    <location>
        <position position="98"/>
    </location>
    <ligand>
        <name>ATP</name>
        <dbReference type="ChEBI" id="CHEBI:30616"/>
    </ligand>
</feature>
<proteinExistence type="inferred from homology"/>
<feature type="binding site" evidence="8">
    <location>
        <position position="121"/>
    </location>
    <ligand>
        <name>ATP</name>
        <dbReference type="ChEBI" id="CHEBI:30616"/>
    </ligand>
</feature>
<feature type="active site" description="Proton acceptor" evidence="8">
    <location>
        <position position="260"/>
    </location>
</feature>
<feature type="binding site" evidence="8">
    <location>
        <position position="101"/>
    </location>
    <ligand>
        <name>ATP</name>
        <dbReference type="ChEBI" id="CHEBI:30616"/>
    </ligand>
</feature>
<reference evidence="9 10" key="1">
    <citation type="submission" date="2020-08" db="EMBL/GenBank/DDBJ databases">
        <title>Genomic Encyclopedia of Type Strains, Phase IV (KMG-IV): sequencing the most valuable type-strain genomes for metagenomic binning, comparative biology and taxonomic classification.</title>
        <authorList>
            <person name="Goeker M."/>
        </authorList>
    </citation>
    <scope>NUCLEOTIDE SEQUENCE [LARGE SCALE GENOMIC DNA]</scope>
    <source>
        <strain evidence="9 10">DSM 21319</strain>
    </source>
</reference>
<organism evidence="9 10">
    <name type="scientific">Shinella fusca</name>
    <dbReference type="NCBI Taxonomy" id="544480"/>
    <lineage>
        <taxon>Bacteria</taxon>
        <taxon>Pseudomonadati</taxon>
        <taxon>Pseudomonadota</taxon>
        <taxon>Alphaproteobacteria</taxon>
        <taxon>Hyphomicrobiales</taxon>
        <taxon>Rhizobiaceae</taxon>
        <taxon>Shinella</taxon>
    </lineage>
</organism>
<comment type="function">
    <text evidence="8">Nucleotidyltransferase involved in the post-translational modification of proteins. It can catalyze the addition of adenosine monophosphate (AMP) or uridine monophosphate (UMP) to a protein, resulting in modifications known as AMPylation and UMPylation.</text>
</comment>
<dbReference type="AlphaFoldDB" id="A0A7W7YYN5"/>
<comment type="similarity">
    <text evidence="1 8">Belongs to the SELO family.</text>
</comment>
<dbReference type="GO" id="GO:0030145">
    <property type="term" value="F:manganese ion binding"/>
    <property type="evidence" value="ECO:0007669"/>
    <property type="project" value="UniProtKB-UniRule"/>
</dbReference>
<comment type="catalytic activity">
    <reaction evidence="8">
        <text>L-tyrosyl-[protein] + ATP = O-(5'-adenylyl)-L-tyrosyl-[protein] + diphosphate</text>
        <dbReference type="Rhea" id="RHEA:54288"/>
        <dbReference type="Rhea" id="RHEA-COMP:10136"/>
        <dbReference type="Rhea" id="RHEA-COMP:13846"/>
        <dbReference type="ChEBI" id="CHEBI:30616"/>
        <dbReference type="ChEBI" id="CHEBI:33019"/>
        <dbReference type="ChEBI" id="CHEBI:46858"/>
        <dbReference type="ChEBI" id="CHEBI:83624"/>
        <dbReference type="EC" id="2.7.7.108"/>
    </reaction>
</comment>
<dbReference type="GO" id="GO:0000287">
    <property type="term" value="F:magnesium ion binding"/>
    <property type="evidence" value="ECO:0007669"/>
    <property type="project" value="UniProtKB-UniRule"/>
</dbReference>
<keyword evidence="7 8" id="KW-0460">Magnesium</keyword>
<dbReference type="GO" id="GO:0070733">
    <property type="term" value="F:AMPylase activity"/>
    <property type="evidence" value="ECO:0007669"/>
    <property type="project" value="UniProtKB-EC"/>
</dbReference>
<comment type="catalytic activity">
    <reaction evidence="8">
        <text>L-seryl-[protein] + UTP = O-(5'-uridylyl)-L-seryl-[protein] + diphosphate</text>
        <dbReference type="Rhea" id="RHEA:64604"/>
        <dbReference type="Rhea" id="RHEA-COMP:9863"/>
        <dbReference type="Rhea" id="RHEA-COMP:16635"/>
        <dbReference type="ChEBI" id="CHEBI:29999"/>
        <dbReference type="ChEBI" id="CHEBI:33019"/>
        <dbReference type="ChEBI" id="CHEBI:46398"/>
        <dbReference type="ChEBI" id="CHEBI:156051"/>
    </reaction>
</comment>
<comment type="caution">
    <text evidence="9">The sequence shown here is derived from an EMBL/GenBank/DDBJ whole genome shotgun (WGS) entry which is preliminary data.</text>
</comment>
<keyword evidence="5 8" id="KW-0547">Nucleotide-binding</keyword>
<keyword evidence="3 8" id="KW-0548">Nucleotidyltransferase</keyword>
<evidence type="ECO:0000256" key="1">
    <source>
        <dbReference type="ARBA" id="ARBA00009747"/>
    </source>
</evidence>
<feature type="binding site" evidence="8">
    <location>
        <position position="261"/>
    </location>
    <ligand>
        <name>Mg(2+)</name>
        <dbReference type="ChEBI" id="CHEBI:18420"/>
    </ligand>
</feature>
<dbReference type="HAMAP" id="MF_00692">
    <property type="entry name" value="SelO"/>
    <property type="match status" value="1"/>
</dbReference>
<comment type="catalytic activity">
    <reaction evidence="8">
        <text>L-threonyl-[protein] + ATP = 3-O-(5'-adenylyl)-L-threonyl-[protein] + diphosphate</text>
        <dbReference type="Rhea" id="RHEA:54292"/>
        <dbReference type="Rhea" id="RHEA-COMP:11060"/>
        <dbReference type="Rhea" id="RHEA-COMP:13847"/>
        <dbReference type="ChEBI" id="CHEBI:30013"/>
        <dbReference type="ChEBI" id="CHEBI:30616"/>
        <dbReference type="ChEBI" id="CHEBI:33019"/>
        <dbReference type="ChEBI" id="CHEBI:138113"/>
        <dbReference type="EC" id="2.7.7.108"/>
    </reaction>
</comment>
<name>A0A7W7YYN5_9HYPH</name>
<dbReference type="EMBL" id="JACHIK010000018">
    <property type="protein sequence ID" value="MBB5044562.1"/>
    <property type="molecule type" value="Genomic_DNA"/>
</dbReference>
<accession>A0A7W7YYN5</accession>
<keyword evidence="10" id="KW-1185">Reference proteome</keyword>
<comment type="catalytic activity">
    <reaction evidence="8">
        <text>L-seryl-[protein] + ATP = 3-O-(5'-adenylyl)-L-seryl-[protein] + diphosphate</text>
        <dbReference type="Rhea" id="RHEA:58120"/>
        <dbReference type="Rhea" id="RHEA-COMP:9863"/>
        <dbReference type="Rhea" id="RHEA-COMP:15073"/>
        <dbReference type="ChEBI" id="CHEBI:29999"/>
        <dbReference type="ChEBI" id="CHEBI:30616"/>
        <dbReference type="ChEBI" id="CHEBI:33019"/>
        <dbReference type="ChEBI" id="CHEBI:142516"/>
        <dbReference type="EC" id="2.7.7.108"/>
    </reaction>
</comment>
<keyword evidence="4 8" id="KW-0479">Metal-binding</keyword>
<comment type="catalytic activity">
    <reaction evidence="8">
        <text>L-histidyl-[protein] + UTP = N(tele)-(5'-uridylyl)-L-histidyl-[protein] + diphosphate</text>
        <dbReference type="Rhea" id="RHEA:83891"/>
        <dbReference type="Rhea" id="RHEA-COMP:9745"/>
        <dbReference type="Rhea" id="RHEA-COMP:20239"/>
        <dbReference type="ChEBI" id="CHEBI:29979"/>
        <dbReference type="ChEBI" id="CHEBI:33019"/>
        <dbReference type="ChEBI" id="CHEBI:46398"/>
        <dbReference type="ChEBI" id="CHEBI:233474"/>
    </reaction>
</comment>
<sequence length="501" mass="54492">MSGATTAAAAETSPVLPFDNSYARLPEAFFAPVEPTPVAAPRLVRFNRPLAEELGLDADALERHGAAYFSGNVPLPGSLPLAMAYAGHQFGQFVPQLGDGRAILLGEVIDREGSRRDIQLKGAGPTPFSRRGDGRAALGPVLREYIISEAMHALGVPTTRALAAVSTGQPVYRERALPGAVFTRVAASHVRVGTFQFFAARGDKANLRVLADHVIGRHYPELEGAEKPYLALLDAVAERQAGLIAKWLGVGFIHGVMNTDNMTISGETIDFGPCAFMDRYDPRTVYSSIDRGGRYAFGNQPMIGQWNIARLAEAMLPILDDDEDKAVEAANAAVARFMDRFQEHWKATIRAKLGLGDKEEEADQELIRDLLVTLYEGKADYTLAFRRLADAAEKPNATLGTLLENPDALSPWLAAWRARLSREETPPAVRAAAMRRVNPAFIPRNHKVEEALTAAADHGDFSLFMALNDVLAKPYEDQPRFAAYAEPPKPGEEITATFCGT</sequence>
<feature type="binding site" evidence="8">
    <location>
        <position position="134"/>
    </location>
    <ligand>
        <name>ATP</name>
        <dbReference type="ChEBI" id="CHEBI:30616"/>
    </ligand>
</feature>
<comment type="cofactor">
    <cofactor evidence="8">
        <name>Mg(2+)</name>
        <dbReference type="ChEBI" id="CHEBI:18420"/>
    </cofactor>
    <cofactor evidence="8">
        <name>Mn(2+)</name>
        <dbReference type="ChEBI" id="CHEBI:29035"/>
    </cofactor>
</comment>
<dbReference type="NCBIfam" id="NF000658">
    <property type="entry name" value="PRK00029.1"/>
    <property type="match status" value="1"/>
</dbReference>
<evidence type="ECO:0000313" key="9">
    <source>
        <dbReference type="EMBL" id="MBB5044562.1"/>
    </source>
</evidence>
<dbReference type="GO" id="GO:0005524">
    <property type="term" value="F:ATP binding"/>
    <property type="evidence" value="ECO:0007669"/>
    <property type="project" value="UniProtKB-UniRule"/>
</dbReference>
<feature type="binding site" evidence="8">
    <location>
        <position position="270"/>
    </location>
    <ligand>
        <name>ATP</name>
        <dbReference type="ChEBI" id="CHEBI:30616"/>
    </ligand>
</feature>
<evidence type="ECO:0000313" key="10">
    <source>
        <dbReference type="Proteomes" id="UP000535406"/>
    </source>
</evidence>
<dbReference type="PANTHER" id="PTHR32057:SF14">
    <property type="entry name" value="PROTEIN ADENYLYLTRANSFERASE SELO, MITOCHONDRIAL"/>
    <property type="match status" value="1"/>
</dbReference>
<keyword evidence="2 8" id="KW-0808">Transferase</keyword>
<feature type="binding site" evidence="8">
    <location>
        <position position="270"/>
    </location>
    <ligand>
        <name>Mg(2+)</name>
        <dbReference type="ChEBI" id="CHEBI:18420"/>
    </ligand>
</feature>
<dbReference type="RefSeq" id="WP_184145911.1">
    <property type="nucleotide sequence ID" value="NZ_JACHIK010000018.1"/>
</dbReference>
<dbReference type="EC" id="2.7.7.108" evidence="8"/>
<keyword evidence="8" id="KW-0464">Manganese</keyword>
<evidence type="ECO:0000256" key="3">
    <source>
        <dbReference type="ARBA" id="ARBA00022695"/>
    </source>
</evidence>
<evidence type="ECO:0000256" key="5">
    <source>
        <dbReference type="ARBA" id="ARBA00022741"/>
    </source>
</evidence>
<dbReference type="EC" id="2.7.7.-" evidence="8"/>
<comment type="catalytic activity">
    <reaction evidence="8">
        <text>L-tyrosyl-[protein] + UTP = O-(5'-uridylyl)-L-tyrosyl-[protein] + diphosphate</text>
        <dbReference type="Rhea" id="RHEA:83887"/>
        <dbReference type="Rhea" id="RHEA-COMP:10136"/>
        <dbReference type="Rhea" id="RHEA-COMP:20238"/>
        <dbReference type="ChEBI" id="CHEBI:33019"/>
        <dbReference type="ChEBI" id="CHEBI:46398"/>
        <dbReference type="ChEBI" id="CHEBI:46858"/>
        <dbReference type="ChEBI" id="CHEBI:90602"/>
    </reaction>
</comment>
<evidence type="ECO:0000256" key="6">
    <source>
        <dbReference type="ARBA" id="ARBA00022840"/>
    </source>
</evidence>
<feature type="binding site" evidence="8">
    <location>
        <position position="100"/>
    </location>
    <ligand>
        <name>ATP</name>
        <dbReference type="ChEBI" id="CHEBI:30616"/>
    </ligand>
</feature>
<evidence type="ECO:0000256" key="8">
    <source>
        <dbReference type="HAMAP-Rule" id="MF_00692"/>
    </source>
</evidence>
<evidence type="ECO:0000256" key="2">
    <source>
        <dbReference type="ARBA" id="ARBA00022679"/>
    </source>
</evidence>
<gene>
    <name evidence="8" type="primary">ydiU</name>
    <name evidence="8" type="synonym">selO</name>
    <name evidence="9" type="ORF">HNQ66_003989</name>
</gene>
<feature type="binding site" evidence="8">
    <location>
        <position position="133"/>
    </location>
    <ligand>
        <name>ATP</name>
        <dbReference type="ChEBI" id="CHEBI:30616"/>
    </ligand>
</feature>
<protein>
    <recommendedName>
        <fullName evidence="8">Protein nucleotidyltransferase YdiU</fullName>
        <ecNumber evidence="8">2.7.7.-</ecNumber>
    </recommendedName>
    <alternativeName>
        <fullName evidence="8">Protein adenylyltransferase YdiU</fullName>
        <ecNumber evidence="8">2.7.7.108</ecNumber>
    </alternativeName>
    <alternativeName>
        <fullName evidence="8">Protein uridylyltransferase YdiU</fullName>
        <ecNumber evidence="8">2.7.7.-</ecNumber>
    </alternativeName>
</protein>
<dbReference type="Pfam" id="PF02696">
    <property type="entry name" value="SelO"/>
    <property type="match status" value="1"/>
</dbReference>
<keyword evidence="6 8" id="KW-0067">ATP-binding</keyword>